<evidence type="ECO:0000313" key="14">
    <source>
        <dbReference type="EMBL" id="MCJ2542299.1"/>
    </source>
</evidence>
<evidence type="ECO:0000256" key="4">
    <source>
        <dbReference type="ARBA" id="ARBA00011738"/>
    </source>
</evidence>
<comment type="subunit">
    <text evidence="4">Homodimer.</text>
</comment>
<evidence type="ECO:0000256" key="7">
    <source>
        <dbReference type="ARBA" id="ARBA00022898"/>
    </source>
</evidence>
<keyword evidence="12" id="KW-0472">Membrane</keyword>
<evidence type="ECO:0000256" key="11">
    <source>
        <dbReference type="ARBA" id="ARBA00048179"/>
    </source>
</evidence>
<dbReference type="Pfam" id="PF09084">
    <property type="entry name" value="NMT1"/>
    <property type="match status" value="1"/>
</dbReference>
<sequence length="418" mass="45262">MVALPAGIVSMVNILASRRSSTVLARHSWEKDRNMTLGSNRSRWWSRWRSPSNRRHGVPLLSLLLGMVLVLTTVLGVGSQAQSQLVDVKLQLKWFPQAQFAGYLIAKEKGFYEAEGLNVELLPIGDQSPIQTVTVGGADFGNTWITDLLTARAQGLPVVHIAQIFQQSGYAMVSLKSSGIETPLDFKGKKVGIWPSGNEYPALALMKAFDLTTSLDTGVSNPDVELITYGFDPALVFPDQVDVASAMLYNELNQIVGLGYPLSELNVIHLPDYDINLLEDLLFTTERVLNDSNFKGSGQSGKEIAAKLVKASIEGWDYAVANPEETVQVVLTFCGATCQGSGSESDPLKHQTWQMTEIAKLYQAGPTLEGNAGLLDPSVYQANVETLKALGILSADPPAAVVDYSVWEMATGKSAPTS</sequence>
<evidence type="ECO:0000256" key="10">
    <source>
        <dbReference type="ARBA" id="ARBA00033171"/>
    </source>
</evidence>
<accession>A0ABT0C943</accession>
<evidence type="ECO:0000256" key="5">
    <source>
        <dbReference type="ARBA" id="ARBA00022679"/>
    </source>
</evidence>
<keyword evidence="5" id="KW-0808">Transferase</keyword>
<comment type="pathway">
    <text evidence="2">Cofactor biosynthesis; thiamine diphosphate biosynthesis.</text>
</comment>
<protein>
    <recommendedName>
        <fullName evidence="10">Thiamine pyrimidine synthase</fullName>
    </recommendedName>
</protein>
<keyword evidence="12" id="KW-0812">Transmembrane</keyword>
<keyword evidence="12" id="KW-1133">Transmembrane helix</keyword>
<keyword evidence="15" id="KW-1185">Reference proteome</keyword>
<dbReference type="InterPro" id="IPR027939">
    <property type="entry name" value="NMT1/THI5"/>
</dbReference>
<evidence type="ECO:0000256" key="9">
    <source>
        <dbReference type="ARBA" id="ARBA00023004"/>
    </source>
</evidence>
<dbReference type="Gene3D" id="3.40.190.10">
    <property type="entry name" value="Periplasmic binding protein-like II"/>
    <property type="match status" value="2"/>
</dbReference>
<keyword evidence="8" id="KW-0784">Thiamine biosynthesis</keyword>
<feature type="transmembrane region" description="Helical" evidence="12">
    <location>
        <begin position="57"/>
        <end position="78"/>
    </location>
</feature>
<evidence type="ECO:0000256" key="12">
    <source>
        <dbReference type="SAM" id="Phobius"/>
    </source>
</evidence>
<keyword evidence="6" id="KW-0479">Metal-binding</keyword>
<evidence type="ECO:0000256" key="6">
    <source>
        <dbReference type="ARBA" id="ARBA00022723"/>
    </source>
</evidence>
<comment type="similarity">
    <text evidence="3">Belongs to the NMT1/THI5 family.</text>
</comment>
<dbReference type="EMBL" id="JAFIRA010000008">
    <property type="protein sequence ID" value="MCJ2542299.1"/>
    <property type="molecule type" value="Genomic_DNA"/>
</dbReference>
<keyword evidence="7" id="KW-0663">Pyridoxal phosphate</keyword>
<comment type="function">
    <text evidence="1">Responsible for the formation of the pyrimidine heterocycle in the thiamine biosynthesis pathway. Catalyzes the formation of hydroxymethylpyrimidine phosphate (HMP-P) from histidine and pyridoxal phosphate (PLP). The protein uses PLP and the active site histidine to form HMP-P, generating an inactive enzyme. The enzyme can only undergo a single turnover, which suggests it is a suicide enzyme.</text>
</comment>
<feature type="domain" description="SsuA/THI5-like" evidence="13">
    <location>
        <begin position="98"/>
        <end position="325"/>
    </location>
</feature>
<name>A0ABT0C943_THEVL</name>
<evidence type="ECO:0000256" key="2">
    <source>
        <dbReference type="ARBA" id="ARBA00004948"/>
    </source>
</evidence>
<proteinExistence type="inferred from homology"/>
<reference evidence="14" key="1">
    <citation type="submission" date="2021-02" db="EMBL/GenBank/DDBJ databases">
        <title>The CRISPR/cas machinery reduction and long-range gene transfer in the hot spring cyanobacterium Synechococcus.</title>
        <authorList>
            <person name="Dvorak P."/>
            <person name="Jahodarova E."/>
            <person name="Hasler P."/>
            <person name="Poulickova A."/>
        </authorList>
    </citation>
    <scope>NUCLEOTIDE SEQUENCE</scope>
    <source>
        <strain evidence="14">Rupite</strain>
    </source>
</reference>
<evidence type="ECO:0000259" key="13">
    <source>
        <dbReference type="Pfam" id="PF09084"/>
    </source>
</evidence>
<dbReference type="InterPro" id="IPR015168">
    <property type="entry name" value="SsuA/THI5"/>
</dbReference>
<comment type="catalytic activity">
    <reaction evidence="11">
        <text>N(6)-(pyridoxal phosphate)-L-lysyl-[4-amino-5-hydroxymethyl-2-methylpyrimidine phosphate synthase] + L-histidyl-[4-amino-5-hydroxymethyl-2-methylpyrimidine phosphate synthase] + 2 Fe(3+) + 4 H2O = L-lysyl-[4-amino-5-hydroxymethyl-2-methylpyrimidine phosphate synthase] + (2S)-2-amino-5-hydroxy-4-oxopentanoyl-[4-amino-5-hydroxymethyl-2-methylpyrimidine phosphate synthase] + 4-amino-2-methyl-5-(phosphooxymethyl)pyrimidine + 3-oxopropanoate + 2 Fe(2+) + 2 H(+)</text>
        <dbReference type="Rhea" id="RHEA:65756"/>
        <dbReference type="Rhea" id="RHEA-COMP:16892"/>
        <dbReference type="Rhea" id="RHEA-COMP:16893"/>
        <dbReference type="Rhea" id="RHEA-COMP:16894"/>
        <dbReference type="Rhea" id="RHEA-COMP:16895"/>
        <dbReference type="ChEBI" id="CHEBI:15377"/>
        <dbReference type="ChEBI" id="CHEBI:15378"/>
        <dbReference type="ChEBI" id="CHEBI:29033"/>
        <dbReference type="ChEBI" id="CHEBI:29034"/>
        <dbReference type="ChEBI" id="CHEBI:29969"/>
        <dbReference type="ChEBI" id="CHEBI:29979"/>
        <dbReference type="ChEBI" id="CHEBI:33190"/>
        <dbReference type="ChEBI" id="CHEBI:58354"/>
        <dbReference type="ChEBI" id="CHEBI:143915"/>
        <dbReference type="ChEBI" id="CHEBI:157692"/>
    </reaction>
    <physiologicalReaction direction="left-to-right" evidence="11">
        <dbReference type="Rhea" id="RHEA:65757"/>
    </physiologicalReaction>
</comment>
<dbReference type="SUPFAM" id="SSF53850">
    <property type="entry name" value="Periplasmic binding protein-like II"/>
    <property type="match status" value="1"/>
</dbReference>
<evidence type="ECO:0000313" key="15">
    <source>
        <dbReference type="Proteomes" id="UP000830835"/>
    </source>
</evidence>
<gene>
    <name evidence="14" type="ORF">JX360_05165</name>
</gene>
<dbReference type="PANTHER" id="PTHR31528">
    <property type="entry name" value="4-AMINO-5-HYDROXYMETHYL-2-METHYLPYRIMIDINE PHOSPHATE SYNTHASE THI11-RELATED"/>
    <property type="match status" value="1"/>
</dbReference>
<comment type="caution">
    <text evidence="14">The sequence shown here is derived from an EMBL/GenBank/DDBJ whole genome shotgun (WGS) entry which is preliminary data.</text>
</comment>
<evidence type="ECO:0000256" key="3">
    <source>
        <dbReference type="ARBA" id="ARBA00009406"/>
    </source>
</evidence>
<evidence type="ECO:0000256" key="1">
    <source>
        <dbReference type="ARBA" id="ARBA00003469"/>
    </source>
</evidence>
<keyword evidence="9" id="KW-0408">Iron</keyword>
<dbReference type="PANTHER" id="PTHR31528:SF1">
    <property type="entry name" value="4-AMINO-5-HYDROXYMETHYL-2-METHYLPYRIMIDINE PHOSPHATE SYNTHASE THI11-RELATED"/>
    <property type="match status" value="1"/>
</dbReference>
<organism evidence="14 15">
    <name type="scientific">Thermostichus vulcanus str. 'Rupite'</name>
    <dbReference type="NCBI Taxonomy" id="2813851"/>
    <lineage>
        <taxon>Bacteria</taxon>
        <taxon>Bacillati</taxon>
        <taxon>Cyanobacteriota</taxon>
        <taxon>Cyanophyceae</taxon>
        <taxon>Thermostichales</taxon>
        <taxon>Thermostichaceae</taxon>
        <taxon>Thermostichus</taxon>
    </lineage>
</organism>
<evidence type="ECO:0000256" key="8">
    <source>
        <dbReference type="ARBA" id="ARBA00022977"/>
    </source>
</evidence>
<dbReference type="Proteomes" id="UP000830835">
    <property type="component" value="Unassembled WGS sequence"/>
</dbReference>